<dbReference type="Gene3D" id="3.30.505.10">
    <property type="entry name" value="SH2 domain"/>
    <property type="match status" value="1"/>
</dbReference>
<feature type="coiled-coil region" evidence="3">
    <location>
        <begin position="1187"/>
        <end position="1350"/>
    </location>
</feature>
<accession>M7BLQ7</accession>
<dbReference type="EMBL" id="KB558679">
    <property type="protein sequence ID" value="EMP29137.1"/>
    <property type="molecule type" value="Genomic_DNA"/>
</dbReference>
<reference evidence="8" key="1">
    <citation type="journal article" date="2013" name="Nat. Genet.">
        <title>The draft genomes of soft-shell turtle and green sea turtle yield insights into the development and evolution of the turtle-specific body plan.</title>
        <authorList>
            <person name="Wang Z."/>
            <person name="Pascual-Anaya J."/>
            <person name="Zadissa A."/>
            <person name="Li W."/>
            <person name="Niimura Y."/>
            <person name="Huang Z."/>
            <person name="Li C."/>
            <person name="White S."/>
            <person name="Xiong Z."/>
            <person name="Fang D."/>
            <person name="Wang B."/>
            <person name="Ming Y."/>
            <person name="Chen Y."/>
            <person name="Zheng Y."/>
            <person name="Kuraku S."/>
            <person name="Pignatelli M."/>
            <person name="Herrero J."/>
            <person name="Beal K."/>
            <person name="Nozawa M."/>
            <person name="Li Q."/>
            <person name="Wang J."/>
            <person name="Zhang H."/>
            <person name="Yu L."/>
            <person name="Shigenobu S."/>
            <person name="Wang J."/>
            <person name="Liu J."/>
            <person name="Flicek P."/>
            <person name="Searle S."/>
            <person name="Wang J."/>
            <person name="Kuratani S."/>
            <person name="Yin Y."/>
            <person name="Aken B."/>
            <person name="Zhang G."/>
            <person name="Irie N."/>
        </authorList>
    </citation>
    <scope>NUCLEOTIDE SEQUENCE [LARGE SCALE GENOMIC DNA]</scope>
</reference>
<dbReference type="InterPro" id="IPR036860">
    <property type="entry name" value="SH2_dom_sf"/>
</dbReference>
<dbReference type="SUPFAM" id="SSF55550">
    <property type="entry name" value="SH2 domain"/>
    <property type="match status" value="1"/>
</dbReference>
<dbReference type="PRINTS" id="PR00401">
    <property type="entry name" value="SH2DOMAIN"/>
</dbReference>
<evidence type="ECO:0000256" key="1">
    <source>
        <dbReference type="ARBA" id="ARBA00022999"/>
    </source>
</evidence>
<keyword evidence="1 2" id="KW-0727">SH2 domain</keyword>
<evidence type="ECO:0000256" key="3">
    <source>
        <dbReference type="SAM" id="Coils"/>
    </source>
</evidence>
<feature type="region of interest" description="Disordered" evidence="4">
    <location>
        <begin position="1899"/>
        <end position="1919"/>
    </location>
</feature>
<feature type="compositionally biased region" description="Low complexity" evidence="4">
    <location>
        <begin position="48"/>
        <end position="62"/>
    </location>
</feature>
<evidence type="ECO:0000259" key="5">
    <source>
        <dbReference type="PROSITE" id="PS01179"/>
    </source>
</evidence>
<dbReference type="PROSITE" id="PS50001">
    <property type="entry name" value="SH2"/>
    <property type="match status" value="1"/>
</dbReference>
<dbReference type="InterPro" id="IPR006020">
    <property type="entry name" value="PTB/PI_dom"/>
</dbReference>
<dbReference type="InterPro" id="IPR035676">
    <property type="entry name" value="SHC_SH2"/>
</dbReference>
<dbReference type="InterPro" id="IPR051235">
    <property type="entry name" value="CEP152/SHC-Transforming"/>
</dbReference>
<gene>
    <name evidence="7" type="ORF">UY3_13716</name>
</gene>
<evidence type="ECO:0000256" key="2">
    <source>
        <dbReference type="PROSITE-ProRule" id="PRU00191"/>
    </source>
</evidence>
<dbReference type="GO" id="GO:0035556">
    <property type="term" value="P:intracellular signal transduction"/>
    <property type="evidence" value="ECO:0007669"/>
    <property type="project" value="InterPro"/>
</dbReference>
<dbReference type="eggNOG" id="KOG3697">
    <property type="taxonomic scope" value="Eukaryota"/>
</dbReference>
<protein>
    <recommendedName>
        <fullName evidence="9">SHC-transforming protein 4</fullName>
    </recommendedName>
</protein>
<organism evidence="7 8">
    <name type="scientific">Chelonia mydas</name>
    <name type="common">Green sea-turtle</name>
    <name type="synonym">Chelonia agassizi</name>
    <dbReference type="NCBI Taxonomy" id="8469"/>
    <lineage>
        <taxon>Eukaryota</taxon>
        <taxon>Metazoa</taxon>
        <taxon>Chordata</taxon>
        <taxon>Craniata</taxon>
        <taxon>Vertebrata</taxon>
        <taxon>Euteleostomi</taxon>
        <taxon>Archelosauria</taxon>
        <taxon>Testudinata</taxon>
        <taxon>Testudines</taxon>
        <taxon>Cryptodira</taxon>
        <taxon>Durocryptodira</taxon>
        <taxon>Americhelydia</taxon>
        <taxon>Chelonioidea</taxon>
        <taxon>Cheloniidae</taxon>
        <taxon>Chelonia</taxon>
    </lineage>
</organism>
<dbReference type="STRING" id="8469.M7BLQ7"/>
<dbReference type="FunFam" id="3.30.505.10:FF:000005">
    <property type="entry name" value="SHC-transforming protein 1 isoform 3"/>
    <property type="match status" value="1"/>
</dbReference>
<feature type="region of interest" description="Disordered" evidence="4">
    <location>
        <begin position="48"/>
        <end position="72"/>
    </location>
</feature>
<dbReference type="SMART" id="SM00252">
    <property type="entry name" value="SH2"/>
    <property type="match status" value="1"/>
</dbReference>
<keyword evidence="3" id="KW-0175">Coiled coil</keyword>
<dbReference type="SMART" id="SM00462">
    <property type="entry name" value="PTB"/>
    <property type="match status" value="1"/>
</dbReference>
<feature type="region of interest" description="Disordered" evidence="4">
    <location>
        <begin position="1981"/>
        <end position="2022"/>
    </location>
</feature>
<dbReference type="PROSITE" id="PS01179">
    <property type="entry name" value="PID"/>
    <property type="match status" value="1"/>
</dbReference>
<dbReference type="PRINTS" id="PR00629">
    <property type="entry name" value="SHCPIDOMAIN"/>
</dbReference>
<feature type="coiled-coil region" evidence="3">
    <location>
        <begin position="806"/>
        <end position="840"/>
    </location>
</feature>
<dbReference type="InterPro" id="IPR057659">
    <property type="entry name" value="CEP152_CC"/>
</dbReference>
<feature type="coiled-coil region" evidence="3">
    <location>
        <begin position="1717"/>
        <end position="1768"/>
    </location>
</feature>
<dbReference type="FunFam" id="2.30.29.30:FF:000036">
    <property type="entry name" value="SHC-transforming protein 1 isoform 3"/>
    <property type="match status" value="1"/>
</dbReference>
<dbReference type="InterPro" id="IPR011993">
    <property type="entry name" value="PH-like_dom_sf"/>
</dbReference>
<dbReference type="Proteomes" id="UP000031443">
    <property type="component" value="Unassembled WGS sequence"/>
</dbReference>
<feature type="coiled-coil region" evidence="3">
    <location>
        <begin position="1504"/>
        <end position="1625"/>
    </location>
</feature>
<dbReference type="CDD" id="cd09925">
    <property type="entry name" value="SH2_SHC"/>
    <property type="match status" value="1"/>
</dbReference>
<feature type="compositionally biased region" description="Polar residues" evidence="4">
    <location>
        <begin position="1899"/>
        <end position="1917"/>
    </location>
</feature>
<evidence type="ECO:0000259" key="6">
    <source>
        <dbReference type="PROSITE" id="PS50001"/>
    </source>
</evidence>
<dbReference type="InterPro" id="IPR006019">
    <property type="entry name" value="PID_Shc-like"/>
</dbReference>
<evidence type="ECO:0000313" key="8">
    <source>
        <dbReference type="Proteomes" id="UP000031443"/>
    </source>
</evidence>
<feature type="compositionally biased region" description="Polar residues" evidence="4">
    <location>
        <begin position="1981"/>
        <end position="1998"/>
    </location>
</feature>
<sequence length="2259" mass="257720">MRERSQHSLSGHVLYVGRFRHPGMLHRAKYSRFRDDFITSLEEGTQSSSLNIKGSSSSSHSSTPHLPVEDVTLGTQDSSTTWCTLIPRMANIKLSNPSNLPGFKNFCLGTKEVPRIKLTECVTVPSSPTSPEISLISCLPTSYPRQDPDKLDVNTKPQDDCILLGFESAPLSKQDKPPVQSGGDIVKTGMTYCVRYMGCIEVLQSMRSLDFGTRTQVTREAISRLCEAVSGTNGAIKKRKPPVKFLSSVLGKSNLQFSGMNIKLIISMSSLTLMNVDTQQIIANHHMQSISFASGGDPDTTDYVAYVAKDPVNQRACHILECPNGMAQDVINTIGQAFELRFKQYLKNPSTPITSNESEMMNLDGSAWNIQEKEDHEYYNEIPGKEPPTGGLLDTRIKVQTDQRANCPIQCEKQYCLGLVEMSKLQHSDAAVVFFFSLVKKKIQCILPLITGNYGERSLTAKKDVSLLKPACKMDLFDDPCYINTQTLQTTAYTARGLASAPIYGSPLCHEKLPEAVQQRATTNLDSACVLPQIQQQLRNEDCYHGKLNRKAAETLLVNDGDFLVRESATSPGQYVLSGLQGGQAKHLLLVDPEGKVRTKDHVFDSVGHLIRYHMENNLPIISSGSEGYEQGQNLYPEQFRYDQGNNHGETHASNWTDQHNADKERCVYEIKEDYSDRQSEEDSDDVYLGRDGYKAPSRCQQNNVYHLPENFRPYTNGHTQELNNQQNKIVKFPDAPKEHLKQFGVSEVANGQAVESYKVTYKPYQNAIQQKIPITQDATRRNEVLEELQREFLGTEENSADNMQILQLQVLNKARERQLEELTEKMEKSAQQIRYLNHQLAMVKDEKDGLALSLQESQKLYQNGKEREVHLEGQIKTLETQIQTLTANEEQLFKQSKVAELAMESMQQQLLELRRSDSLQRAREQHETIVAALKQKYEEQVLSLEQKLEATNSALQEQKDLCCNLREHVKQLERMLEESKLEKTEIINRLTRSLEESQKQCANLLQTGSIQETNQLRLQLQQAQSAQLISNNMNKTLQEELTELKEEIALYESAAKLGVFLNDASGELHVDMTDSYVDLGIKKINWKKTRFHSTVQNRDLEKEFSKDELILELKTEMERLLGSNKMKRNQISQLQNDLKDCQRTTEELKQLLKTDKTANENEPKISSIENLTETLWSTPSASDKYLQKELLRLRKVNQDLQQEAENYSLCIQELKANEEKLKTANQDLCSQMRQMIQDLDRDKQEAVDRCERTYQQHHEDTKALLREDFMERLAAEKEQLIQAYEETISRLKADMDELNKEMTAVKECYIAVCGEKDTLETTLRKKLEQEQQSKEEKIKEQAIQKIEREWQGRLDQTLEETKKTLVELQDCGSQTDQVTITDESSSKEIAMMIEEQKLQLEEALKEKEKAVSEALKEPETELERKHHENIANQVETALTKAHARWLKELTELEEYKANLKAEREKWEKEYEINAAKQLSLVLSAAEEKWKKQLENTEKSGVRTKELEEKILSLRRELELKKEEIPATVKAELAQARTQWNKEKQEEILRLQEQNERDYRSFLDDHRNKINEVLVTAKEDLVKQKNELLIQKEAELKMCLDQKQREWAAQETKRLQEEIHQYEEKILIELEFLLGEIHEELVKNRNNEHTWQNTCSSSALQLNHQYKEKLKASLQKAYRGTVHTILEKARQEWRELYQKCKKRNLWSHEDFCCDHCCQQLETKARECQDLKRKLEKACRHLQLAVREHKAKVEQIQENERVLEALMEENCEMKMKLNDLKPCNAPPRSLSEGAISKPCTSCDGVKGLEEMRSQYIKAVGKIKGDMLRYIHESKERAAEMIKAEVLRERQETARKMRKYYLICLQQLLNDDGKHKGAEKKIMNAASKLATMAKVLETPVRSTPQNKNAHSTLPLNSELPTGVEQSKRNHIHQTRLAHMESKSCGESIAKKASDQVVQKRVPCNLRQQLDAVEAETQSGLYERITSNIQSSGSTSKQPADNSRDTMLEFPPAEDGGRLRNGCVSNTDKGLTNTASTTALQKASSCVPQVKFGNTHTPSSINSFSDSGPAHVMFENQIQRPALNKFKCNQPNTYGEATSERTQGFDIQETPVRDDGSSADWSSVSGSLHLDSGDMPFLYPVQKASSNAEAQHAACEQFPMTNLFPNADENVGTFCRQLTSKAKILGAKSEAILYSNEQLNVNPGHNSYRNAEKSNLDVSQQRNATPYSNIGKGYNQHSRKLILDAKSFQQDSGFDSPLPNLD</sequence>
<dbReference type="SUPFAM" id="SSF50729">
    <property type="entry name" value="PH domain-like"/>
    <property type="match status" value="1"/>
</dbReference>
<dbReference type="Pfam" id="PF00017">
    <property type="entry name" value="SH2"/>
    <property type="match status" value="1"/>
</dbReference>
<evidence type="ECO:0008006" key="9">
    <source>
        <dbReference type="Google" id="ProtNLM"/>
    </source>
</evidence>
<feature type="region of interest" description="Disordered" evidence="4">
    <location>
        <begin position="2201"/>
        <end position="2229"/>
    </location>
</feature>
<dbReference type="GO" id="GO:0007099">
    <property type="term" value="P:centriole replication"/>
    <property type="evidence" value="ECO:0007669"/>
    <property type="project" value="TreeGrafter"/>
</dbReference>
<feature type="coiled-coil region" evidence="3">
    <location>
        <begin position="1443"/>
        <end position="1477"/>
    </location>
</feature>
<dbReference type="Pfam" id="PF00640">
    <property type="entry name" value="PID"/>
    <property type="match status" value="1"/>
</dbReference>
<dbReference type="PANTHER" id="PTHR10337">
    <property type="entry name" value="SHC TRANSFORMING PROTEIN"/>
    <property type="match status" value="1"/>
</dbReference>
<dbReference type="Gene3D" id="2.30.29.30">
    <property type="entry name" value="Pleckstrin-homology domain (PH domain)/Phosphotyrosine-binding domain (PTB)"/>
    <property type="match status" value="1"/>
</dbReference>
<feature type="compositionally biased region" description="Polar residues" evidence="4">
    <location>
        <begin position="2213"/>
        <end position="2225"/>
    </location>
</feature>
<dbReference type="GO" id="GO:0005813">
    <property type="term" value="C:centrosome"/>
    <property type="evidence" value="ECO:0007669"/>
    <property type="project" value="TreeGrafter"/>
</dbReference>
<feature type="coiled-coil region" evidence="3">
    <location>
        <begin position="1387"/>
        <end position="1418"/>
    </location>
</feature>
<evidence type="ECO:0000313" key="7">
    <source>
        <dbReference type="EMBL" id="EMP29137.1"/>
    </source>
</evidence>
<feature type="domain" description="PID" evidence="5">
    <location>
        <begin position="189"/>
        <end position="349"/>
    </location>
</feature>
<name>M7BLQ7_CHEMY</name>
<dbReference type="PANTHER" id="PTHR10337:SF6">
    <property type="entry name" value="CENTROSOMAL PROTEIN OF 152 KDA"/>
    <property type="match status" value="1"/>
</dbReference>
<dbReference type="InterPro" id="IPR000980">
    <property type="entry name" value="SH2"/>
</dbReference>
<dbReference type="Pfam" id="PF25770">
    <property type="entry name" value="CC_CEP63-bind_CEP152"/>
    <property type="match status" value="1"/>
</dbReference>
<feature type="coiled-coil region" evidence="3">
    <location>
        <begin position="869"/>
        <end position="1008"/>
    </location>
</feature>
<keyword evidence="8" id="KW-1185">Reference proteome</keyword>
<dbReference type="CDD" id="cd01209">
    <property type="entry name" value="PTB_Shc"/>
    <property type="match status" value="1"/>
</dbReference>
<feature type="coiled-coil region" evidence="3">
    <location>
        <begin position="1118"/>
        <end position="1155"/>
    </location>
</feature>
<evidence type="ECO:0000256" key="4">
    <source>
        <dbReference type="SAM" id="MobiDB-lite"/>
    </source>
</evidence>
<proteinExistence type="predicted"/>
<feature type="domain" description="SH2" evidence="6">
    <location>
        <begin position="543"/>
        <end position="638"/>
    </location>
</feature>